<dbReference type="Gene3D" id="3.40.50.300">
    <property type="entry name" value="P-loop containing nucleotide triphosphate hydrolases"/>
    <property type="match status" value="1"/>
</dbReference>
<dbReference type="STRING" id="1661398.A0A482VAD5"/>
<evidence type="ECO:0000259" key="1">
    <source>
        <dbReference type="Pfam" id="PF00685"/>
    </source>
</evidence>
<dbReference type="OrthoDB" id="205623at2759"/>
<sequence>MDNTLKLSDHELNKILQEKFSIPSCKLHIKIENFTLIKKYLQFKKTIDELEILDTDIFVCGLPRSGTTWLSEMVWLISHDLDYENAKNNLLEHNLHSKKSSRCLRL</sequence>
<dbReference type="EMBL" id="QDEB01121784">
    <property type="protein sequence ID" value="RZB40163.1"/>
    <property type="molecule type" value="Genomic_DNA"/>
</dbReference>
<evidence type="ECO:0000313" key="2">
    <source>
        <dbReference type="EMBL" id="RZB40163.1"/>
    </source>
</evidence>
<dbReference type="GO" id="GO:0008146">
    <property type="term" value="F:sulfotransferase activity"/>
    <property type="evidence" value="ECO:0007669"/>
    <property type="project" value="InterPro"/>
</dbReference>
<evidence type="ECO:0000313" key="3">
    <source>
        <dbReference type="Proteomes" id="UP000292052"/>
    </source>
</evidence>
<comment type="caution">
    <text evidence="2">The sequence shown here is derived from an EMBL/GenBank/DDBJ whole genome shotgun (WGS) entry which is preliminary data.</text>
</comment>
<accession>A0A482VAD5</accession>
<protein>
    <submittedName>
        <fullName evidence="2">Sulfotransfer 1 domain containing protein</fullName>
    </submittedName>
</protein>
<dbReference type="AlphaFoldDB" id="A0A482VAD5"/>
<proteinExistence type="predicted"/>
<dbReference type="InterPro" id="IPR000863">
    <property type="entry name" value="Sulfotransferase_dom"/>
</dbReference>
<keyword evidence="3" id="KW-1185">Reference proteome</keyword>
<dbReference type="Pfam" id="PF00685">
    <property type="entry name" value="Sulfotransfer_1"/>
    <property type="match status" value="1"/>
</dbReference>
<dbReference type="Proteomes" id="UP000292052">
    <property type="component" value="Unassembled WGS sequence"/>
</dbReference>
<reference evidence="2 3" key="1">
    <citation type="submission" date="2017-03" db="EMBL/GenBank/DDBJ databases">
        <title>Genome of the blue death feigning beetle - Asbolus verrucosus.</title>
        <authorList>
            <person name="Rider S.D."/>
        </authorList>
    </citation>
    <scope>NUCLEOTIDE SEQUENCE [LARGE SCALE GENOMIC DNA]</scope>
    <source>
        <strain evidence="2">Butters</strain>
        <tissue evidence="2">Head and leg muscle</tissue>
    </source>
</reference>
<dbReference type="SUPFAM" id="SSF52540">
    <property type="entry name" value="P-loop containing nucleoside triphosphate hydrolases"/>
    <property type="match status" value="1"/>
</dbReference>
<organism evidence="2 3">
    <name type="scientific">Asbolus verrucosus</name>
    <name type="common">Desert ironclad beetle</name>
    <dbReference type="NCBI Taxonomy" id="1661398"/>
    <lineage>
        <taxon>Eukaryota</taxon>
        <taxon>Metazoa</taxon>
        <taxon>Ecdysozoa</taxon>
        <taxon>Arthropoda</taxon>
        <taxon>Hexapoda</taxon>
        <taxon>Insecta</taxon>
        <taxon>Pterygota</taxon>
        <taxon>Neoptera</taxon>
        <taxon>Endopterygota</taxon>
        <taxon>Coleoptera</taxon>
        <taxon>Polyphaga</taxon>
        <taxon>Cucujiformia</taxon>
        <taxon>Tenebrionidae</taxon>
        <taxon>Pimeliinae</taxon>
        <taxon>Asbolus</taxon>
    </lineage>
</organism>
<feature type="domain" description="Sulfotransferase" evidence="1">
    <location>
        <begin position="54"/>
        <end position="96"/>
    </location>
</feature>
<dbReference type="InterPro" id="IPR027417">
    <property type="entry name" value="P-loop_NTPase"/>
</dbReference>
<gene>
    <name evidence="2" type="ORF">BDFB_012814</name>
</gene>
<name>A0A482VAD5_ASBVE</name>